<accession>A0A0G4J8D4</accession>
<reference evidence="2 4" key="1">
    <citation type="submission" date="2015-02" db="EMBL/GenBank/DDBJ databases">
        <authorList>
            <person name="Chooi Y.-H."/>
        </authorList>
    </citation>
    <scope>NUCLEOTIDE SEQUENCE [LARGE SCALE GENOMIC DNA]</scope>
    <source>
        <strain evidence="2">E3</strain>
    </source>
</reference>
<geneLocation type="mitochondrion" evidence="3"/>
<feature type="compositionally biased region" description="Low complexity" evidence="1">
    <location>
        <begin position="50"/>
        <end position="59"/>
    </location>
</feature>
<dbReference type="EMBL" id="OVEO01000012">
    <property type="protein sequence ID" value="SPQ99723.1"/>
    <property type="molecule type" value="Genomic_DNA"/>
</dbReference>
<dbReference type="Proteomes" id="UP000290189">
    <property type="component" value="Unassembled WGS sequence"/>
</dbReference>
<dbReference type="EMBL" id="CDSF01000155">
    <property type="protein sequence ID" value="CEP03767.1"/>
    <property type="molecule type" value="Genomic_DNA"/>
</dbReference>
<keyword evidence="3" id="KW-0496">Mitochondrion</keyword>
<reference evidence="3 5" key="2">
    <citation type="submission" date="2018-03" db="EMBL/GenBank/DDBJ databases">
        <authorList>
            <person name="Fogelqvist J."/>
        </authorList>
    </citation>
    <scope>NUCLEOTIDE SEQUENCE [LARGE SCALE GENOMIC DNA]</scope>
</reference>
<name>A0A0G4J8D4_PLABS</name>
<proteinExistence type="predicted"/>
<dbReference type="AlphaFoldDB" id="A0A0G4J8D4"/>
<feature type="compositionally biased region" description="Basic and acidic residues" evidence="1">
    <location>
        <begin position="72"/>
        <end position="84"/>
    </location>
</feature>
<evidence type="ECO:0000313" key="4">
    <source>
        <dbReference type="Proteomes" id="UP000039324"/>
    </source>
</evidence>
<evidence type="ECO:0000313" key="2">
    <source>
        <dbReference type="EMBL" id="CEP03767.1"/>
    </source>
</evidence>
<evidence type="ECO:0000313" key="5">
    <source>
        <dbReference type="Proteomes" id="UP000290189"/>
    </source>
</evidence>
<evidence type="ECO:0000256" key="1">
    <source>
        <dbReference type="SAM" id="MobiDB-lite"/>
    </source>
</evidence>
<gene>
    <name evidence="2" type="ORF">PBRA_003374</name>
    <name evidence="3" type="ORF">PLBR_LOCUS6938</name>
</gene>
<feature type="compositionally biased region" description="Low complexity" evidence="1">
    <location>
        <begin position="88"/>
        <end position="101"/>
    </location>
</feature>
<dbReference type="Proteomes" id="UP000039324">
    <property type="component" value="Unassembled WGS sequence"/>
</dbReference>
<feature type="region of interest" description="Disordered" evidence="1">
    <location>
        <begin position="1"/>
        <end position="129"/>
    </location>
</feature>
<evidence type="ECO:0000313" key="3">
    <source>
        <dbReference type="EMBL" id="SPQ99723.1"/>
    </source>
</evidence>
<sequence>MNGIVSYASDSDDDAVVERQPPLVRSVSTTAHVPAADKVGVEGHASQDRAASIAPALAALPPPKKSGRKRKLAAERTRQERDDANGQSVESAAAAVPSSDAKNGDDAPRLLIGEEQGPAPPPPLLPPEQLIPEVRLDGRVVRPPPGLKPPPTLFSYLHTQSQPSTLSATGPESEYAFEAQMSKGRFIDITANDLRKHLWSRPDGGTDPLASQREMPAAAASIWNAKQNAILTTSKVQWQASRRHHISNMASSASVMEDQIRARAAQGADRRKLAKAKYGW</sequence>
<protein>
    <submittedName>
        <fullName evidence="2">Uncharacterized protein</fullName>
    </submittedName>
</protein>
<organism evidence="2 4">
    <name type="scientific">Plasmodiophora brassicae</name>
    <name type="common">Clubroot disease agent</name>
    <dbReference type="NCBI Taxonomy" id="37360"/>
    <lineage>
        <taxon>Eukaryota</taxon>
        <taxon>Sar</taxon>
        <taxon>Rhizaria</taxon>
        <taxon>Endomyxa</taxon>
        <taxon>Phytomyxea</taxon>
        <taxon>Plasmodiophorida</taxon>
        <taxon>Plasmodiophoridae</taxon>
        <taxon>Plasmodiophora</taxon>
    </lineage>
</organism>
<keyword evidence="4" id="KW-1185">Reference proteome</keyword>